<dbReference type="Proteomes" id="UP000050761">
    <property type="component" value="Unassembled WGS sequence"/>
</dbReference>
<accession>A0A183FGP8</accession>
<dbReference type="OrthoDB" id="5872915at2759"/>
<evidence type="ECO:0000313" key="2">
    <source>
        <dbReference type="EMBL" id="VDO66036.1"/>
    </source>
</evidence>
<sequence length="78" mass="8971">MEFIRGLLLYDFKFDESAAASCRRINGAFVEGTVSDRTARECFARSHKDQFNLQDSFRSVCESDVDNDRWNGGMDDYS</sequence>
<dbReference type="Pfam" id="PF17906">
    <property type="entry name" value="HTH_48"/>
    <property type="match status" value="1"/>
</dbReference>
<dbReference type="InterPro" id="IPR041426">
    <property type="entry name" value="Mos1_HTH"/>
</dbReference>
<proteinExistence type="predicted"/>
<dbReference type="Gene3D" id="1.10.10.1450">
    <property type="match status" value="1"/>
</dbReference>
<gene>
    <name evidence="2" type="ORF">HPBE_LOCUS5853</name>
</gene>
<evidence type="ECO:0000313" key="3">
    <source>
        <dbReference type="Proteomes" id="UP000050761"/>
    </source>
</evidence>
<keyword evidence="3" id="KW-1185">Reference proteome</keyword>
<protein>
    <submittedName>
        <fullName evidence="4">HTH_48 domain-containing protein</fullName>
    </submittedName>
</protein>
<dbReference type="EMBL" id="UZAH01025552">
    <property type="protein sequence ID" value="VDO66036.1"/>
    <property type="molecule type" value="Genomic_DNA"/>
</dbReference>
<accession>A0A3P7WZ90</accession>
<dbReference type="AlphaFoldDB" id="A0A183FGP8"/>
<evidence type="ECO:0000259" key="1">
    <source>
        <dbReference type="Pfam" id="PF17906"/>
    </source>
</evidence>
<reference evidence="4" key="2">
    <citation type="submission" date="2019-09" db="UniProtKB">
        <authorList>
            <consortium name="WormBaseParasite"/>
        </authorList>
    </citation>
    <scope>IDENTIFICATION</scope>
</reference>
<evidence type="ECO:0000313" key="4">
    <source>
        <dbReference type="WBParaSite" id="HPBE_0000585201-mRNA-1"/>
    </source>
</evidence>
<reference evidence="2 3" key="1">
    <citation type="submission" date="2018-11" db="EMBL/GenBank/DDBJ databases">
        <authorList>
            <consortium name="Pathogen Informatics"/>
        </authorList>
    </citation>
    <scope>NUCLEOTIDE SEQUENCE [LARGE SCALE GENOMIC DNA]</scope>
</reference>
<feature type="domain" description="Mos1 transposase HTH" evidence="1">
    <location>
        <begin position="3"/>
        <end position="45"/>
    </location>
</feature>
<organism evidence="3 4">
    <name type="scientific">Heligmosomoides polygyrus</name>
    <name type="common">Parasitic roundworm</name>
    <dbReference type="NCBI Taxonomy" id="6339"/>
    <lineage>
        <taxon>Eukaryota</taxon>
        <taxon>Metazoa</taxon>
        <taxon>Ecdysozoa</taxon>
        <taxon>Nematoda</taxon>
        <taxon>Chromadorea</taxon>
        <taxon>Rhabditida</taxon>
        <taxon>Rhabditina</taxon>
        <taxon>Rhabditomorpha</taxon>
        <taxon>Strongyloidea</taxon>
        <taxon>Heligmosomidae</taxon>
        <taxon>Heligmosomoides</taxon>
    </lineage>
</organism>
<name>A0A183FGP8_HELPZ</name>
<dbReference type="WBParaSite" id="HPBE_0000585201-mRNA-1">
    <property type="protein sequence ID" value="HPBE_0000585201-mRNA-1"/>
    <property type="gene ID" value="HPBE_0000585201"/>
</dbReference>